<feature type="non-terminal residue" evidence="4">
    <location>
        <position position="1"/>
    </location>
</feature>
<evidence type="ECO:0000313" key="5">
    <source>
        <dbReference type="Proteomes" id="UP000799750"/>
    </source>
</evidence>
<proteinExistence type="predicted"/>
<evidence type="ECO:0000256" key="1">
    <source>
        <dbReference type="ARBA" id="ARBA00022737"/>
    </source>
</evidence>
<dbReference type="SMART" id="SM00248">
    <property type="entry name" value="ANK"/>
    <property type="match status" value="4"/>
</dbReference>
<dbReference type="Gene3D" id="1.25.40.20">
    <property type="entry name" value="Ankyrin repeat-containing domain"/>
    <property type="match status" value="2"/>
</dbReference>
<keyword evidence="5" id="KW-1185">Reference proteome</keyword>
<dbReference type="PANTHER" id="PTHR46680">
    <property type="entry name" value="NF-KAPPA-B INHIBITOR ALPHA"/>
    <property type="match status" value="1"/>
</dbReference>
<dbReference type="PROSITE" id="PS50088">
    <property type="entry name" value="ANK_REPEAT"/>
    <property type="match status" value="4"/>
</dbReference>
<feature type="repeat" description="ANK" evidence="3">
    <location>
        <begin position="74"/>
        <end position="106"/>
    </location>
</feature>
<reference evidence="4" key="1">
    <citation type="journal article" date="2020" name="Stud. Mycol.">
        <title>101 Dothideomycetes genomes: a test case for predicting lifestyles and emergence of pathogens.</title>
        <authorList>
            <person name="Haridas S."/>
            <person name="Albert R."/>
            <person name="Binder M."/>
            <person name="Bloem J."/>
            <person name="Labutti K."/>
            <person name="Salamov A."/>
            <person name="Andreopoulos B."/>
            <person name="Baker S."/>
            <person name="Barry K."/>
            <person name="Bills G."/>
            <person name="Bluhm B."/>
            <person name="Cannon C."/>
            <person name="Castanera R."/>
            <person name="Culley D."/>
            <person name="Daum C."/>
            <person name="Ezra D."/>
            <person name="Gonzalez J."/>
            <person name="Henrissat B."/>
            <person name="Kuo A."/>
            <person name="Liang C."/>
            <person name="Lipzen A."/>
            <person name="Lutzoni F."/>
            <person name="Magnuson J."/>
            <person name="Mondo S."/>
            <person name="Nolan M."/>
            <person name="Ohm R."/>
            <person name="Pangilinan J."/>
            <person name="Park H.-J."/>
            <person name="Ramirez L."/>
            <person name="Alfaro M."/>
            <person name="Sun H."/>
            <person name="Tritt A."/>
            <person name="Yoshinaga Y."/>
            <person name="Zwiers L.-H."/>
            <person name="Turgeon B."/>
            <person name="Goodwin S."/>
            <person name="Spatafora J."/>
            <person name="Crous P."/>
            <person name="Grigoriev I."/>
        </authorList>
    </citation>
    <scope>NUCLEOTIDE SEQUENCE</scope>
    <source>
        <strain evidence="4">CBS 269.34</strain>
    </source>
</reference>
<keyword evidence="1" id="KW-0677">Repeat</keyword>
<dbReference type="Proteomes" id="UP000799750">
    <property type="component" value="Unassembled WGS sequence"/>
</dbReference>
<dbReference type="SUPFAM" id="SSF48403">
    <property type="entry name" value="Ankyrin repeat"/>
    <property type="match status" value="1"/>
</dbReference>
<dbReference type="PROSITE" id="PS50297">
    <property type="entry name" value="ANK_REP_REGION"/>
    <property type="match status" value="4"/>
</dbReference>
<sequence length="278" mass="31542">LRVGRVVPRQVSFSIFGLYESLRPFRFKIQWDISNSAFLPYDSSAYLACEKGDWLLLRQLLAARKVGISDTTVYGDTLLHIAARANHYDMVKELVRAGVPVNAENDFGRTPLHMAVRHDRGYEVSQCLLGSGADLGHQDIAGRTPLHYFFGETSQQLIQYHQEDLDNTIQDDEGMSIAHYVAWTKSSKLIDIHRCLHADPASLSNTDEEGRTVLHLALQRGNLQVIGYLLNHPDTNAFRPDWRGRTLLHYATESRRTQTIDILLERGFILRAADLEGR</sequence>
<dbReference type="InterPro" id="IPR036770">
    <property type="entry name" value="Ankyrin_rpt-contain_sf"/>
</dbReference>
<evidence type="ECO:0000256" key="3">
    <source>
        <dbReference type="PROSITE-ProRule" id="PRU00023"/>
    </source>
</evidence>
<dbReference type="GO" id="GO:0051059">
    <property type="term" value="F:NF-kappaB binding"/>
    <property type="evidence" value="ECO:0007669"/>
    <property type="project" value="TreeGrafter"/>
</dbReference>
<dbReference type="InterPro" id="IPR051070">
    <property type="entry name" value="NF-kappa-B_inhibitor"/>
</dbReference>
<evidence type="ECO:0000313" key="4">
    <source>
        <dbReference type="EMBL" id="KAF2491646.1"/>
    </source>
</evidence>
<dbReference type="GO" id="GO:0016740">
    <property type="term" value="F:transferase activity"/>
    <property type="evidence" value="ECO:0007669"/>
    <property type="project" value="UniProtKB-KW"/>
</dbReference>
<dbReference type="OrthoDB" id="539213at2759"/>
<feature type="repeat" description="ANK" evidence="3">
    <location>
        <begin position="243"/>
        <end position="275"/>
    </location>
</feature>
<name>A0A6A6QI11_9PEZI</name>
<dbReference type="InterPro" id="IPR002110">
    <property type="entry name" value="Ankyrin_rpt"/>
</dbReference>
<evidence type="ECO:0000256" key="2">
    <source>
        <dbReference type="ARBA" id="ARBA00023043"/>
    </source>
</evidence>
<dbReference type="GO" id="GO:0005829">
    <property type="term" value="C:cytosol"/>
    <property type="evidence" value="ECO:0007669"/>
    <property type="project" value="TreeGrafter"/>
</dbReference>
<dbReference type="PANTHER" id="PTHR46680:SF3">
    <property type="entry name" value="NF-KAPPA-B INHIBITOR CACTUS"/>
    <property type="match status" value="1"/>
</dbReference>
<gene>
    <name evidence="4" type="ORF">BU16DRAFT_445555</name>
</gene>
<keyword evidence="4" id="KW-0808">Transferase</keyword>
<protein>
    <submittedName>
        <fullName evidence="4">Ankryin repeat S-palmitoyl transferase</fullName>
    </submittedName>
</protein>
<feature type="repeat" description="ANK" evidence="3">
    <location>
        <begin position="209"/>
        <end position="232"/>
    </location>
</feature>
<feature type="non-terminal residue" evidence="4">
    <location>
        <position position="278"/>
    </location>
</feature>
<dbReference type="Pfam" id="PF12796">
    <property type="entry name" value="Ank_2"/>
    <property type="match status" value="2"/>
</dbReference>
<dbReference type="EMBL" id="MU004195">
    <property type="protein sequence ID" value="KAF2491646.1"/>
    <property type="molecule type" value="Genomic_DNA"/>
</dbReference>
<feature type="repeat" description="ANK" evidence="3">
    <location>
        <begin position="107"/>
        <end position="140"/>
    </location>
</feature>
<dbReference type="GO" id="GO:0071356">
    <property type="term" value="P:cellular response to tumor necrosis factor"/>
    <property type="evidence" value="ECO:0007669"/>
    <property type="project" value="TreeGrafter"/>
</dbReference>
<keyword evidence="2 3" id="KW-0040">ANK repeat</keyword>
<dbReference type="AlphaFoldDB" id="A0A6A6QI11"/>
<organism evidence="4 5">
    <name type="scientific">Lophium mytilinum</name>
    <dbReference type="NCBI Taxonomy" id="390894"/>
    <lineage>
        <taxon>Eukaryota</taxon>
        <taxon>Fungi</taxon>
        <taxon>Dikarya</taxon>
        <taxon>Ascomycota</taxon>
        <taxon>Pezizomycotina</taxon>
        <taxon>Dothideomycetes</taxon>
        <taxon>Pleosporomycetidae</taxon>
        <taxon>Mytilinidiales</taxon>
        <taxon>Mytilinidiaceae</taxon>
        <taxon>Lophium</taxon>
    </lineage>
</organism>
<accession>A0A6A6QI11</accession>